<dbReference type="EMBL" id="AGNK02002923">
    <property type="status" value="NOT_ANNOTATED_CDS"/>
    <property type="molecule type" value="Genomic_DNA"/>
</dbReference>
<dbReference type="HOGENOM" id="CLU_2946068_0_0_1"/>
<sequence>MVSTVYWNSPQRRVSFVLSMDCETMYLEPVQGHRQLETRLCSARKTAAMAGSQVGHARAR</sequence>
<accession>K3XUE6</accession>
<proteinExistence type="predicted"/>
<dbReference type="Proteomes" id="UP000004995">
    <property type="component" value="Unassembled WGS sequence"/>
</dbReference>
<evidence type="ECO:0000313" key="2">
    <source>
        <dbReference type="Proteomes" id="UP000004995"/>
    </source>
</evidence>
<protein>
    <submittedName>
        <fullName evidence="1">Uncharacterized protein</fullName>
    </submittedName>
</protein>
<keyword evidence="2" id="KW-1185">Reference proteome</keyword>
<dbReference type="Gramene" id="KQL04829">
    <property type="protein sequence ID" value="KQL04829"/>
    <property type="gene ID" value="SETIT_005553mg"/>
</dbReference>
<organism evidence="1 2">
    <name type="scientific">Setaria italica</name>
    <name type="common">Foxtail millet</name>
    <name type="synonym">Panicum italicum</name>
    <dbReference type="NCBI Taxonomy" id="4555"/>
    <lineage>
        <taxon>Eukaryota</taxon>
        <taxon>Viridiplantae</taxon>
        <taxon>Streptophyta</taxon>
        <taxon>Embryophyta</taxon>
        <taxon>Tracheophyta</taxon>
        <taxon>Spermatophyta</taxon>
        <taxon>Magnoliopsida</taxon>
        <taxon>Liliopsida</taxon>
        <taxon>Poales</taxon>
        <taxon>Poaceae</taxon>
        <taxon>PACMAD clade</taxon>
        <taxon>Panicoideae</taxon>
        <taxon>Panicodae</taxon>
        <taxon>Paniceae</taxon>
        <taxon>Cenchrinae</taxon>
        <taxon>Setaria</taxon>
    </lineage>
</organism>
<reference evidence="1" key="2">
    <citation type="submission" date="2018-08" db="UniProtKB">
        <authorList>
            <consortium name="EnsemblPlants"/>
        </authorList>
    </citation>
    <scope>IDENTIFICATION</scope>
    <source>
        <strain evidence="1">Yugu1</strain>
    </source>
</reference>
<dbReference type="InParanoid" id="K3XUE6"/>
<dbReference type="EnsemblPlants" id="KQL04829">
    <property type="protein sequence ID" value="KQL04829"/>
    <property type="gene ID" value="SETIT_005553mg"/>
</dbReference>
<name>K3XUE6_SETIT</name>
<reference evidence="2" key="1">
    <citation type="journal article" date="2012" name="Nat. Biotechnol.">
        <title>Reference genome sequence of the model plant Setaria.</title>
        <authorList>
            <person name="Bennetzen J.L."/>
            <person name="Schmutz J."/>
            <person name="Wang H."/>
            <person name="Percifield R."/>
            <person name="Hawkins J."/>
            <person name="Pontaroli A.C."/>
            <person name="Estep M."/>
            <person name="Feng L."/>
            <person name="Vaughn J.N."/>
            <person name="Grimwood J."/>
            <person name="Jenkins J."/>
            <person name="Barry K."/>
            <person name="Lindquist E."/>
            <person name="Hellsten U."/>
            <person name="Deshpande S."/>
            <person name="Wang X."/>
            <person name="Wu X."/>
            <person name="Mitros T."/>
            <person name="Triplett J."/>
            <person name="Yang X."/>
            <person name="Ye C.Y."/>
            <person name="Mauro-Herrera M."/>
            <person name="Wang L."/>
            <person name="Li P."/>
            <person name="Sharma M."/>
            <person name="Sharma R."/>
            <person name="Ronald P.C."/>
            <person name="Panaud O."/>
            <person name="Kellogg E.A."/>
            <person name="Brutnell T.P."/>
            <person name="Doust A.N."/>
            <person name="Tuskan G.A."/>
            <person name="Rokhsar D."/>
            <person name="Devos K.M."/>
        </authorList>
    </citation>
    <scope>NUCLEOTIDE SEQUENCE [LARGE SCALE GENOMIC DNA]</scope>
    <source>
        <strain evidence="2">cv. Yugu1</strain>
    </source>
</reference>
<dbReference type="AlphaFoldDB" id="K3XUE6"/>
<evidence type="ECO:0000313" key="1">
    <source>
        <dbReference type="EnsemblPlants" id="KQL04829"/>
    </source>
</evidence>